<name>A0A0H2R9H5_9AGAM</name>
<dbReference type="Gene3D" id="6.10.140.2220">
    <property type="match status" value="1"/>
</dbReference>
<dbReference type="Proteomes" id="UP000053477">
    <property type="component" value="Unassembled WGS sequence"/>
</dbReference>
<evidence type="ECO:0000256" key="4">
    <source>
        <dbReference type="PROSITE-ProRule" id="PRU00134"/>
    </source>
</evidence>
<dbReference type="InterPro" id="IPR002893">
    <property type="entry name" value="Znf_MYND"/>
</dbReference>
<protein>
    <recommendedName>
        <fullName evidence="5">MYND-type domain-containing protein</fullName>
    </recommendedName>
</protein>
<feature type="domain" description="MYND-type" evidence="5">
    <location>
        <begin position="451"/>
        <end position="493"/>
    </location>
</feature>
<proteinExistence type="predicted"/>
<evidence type="ECO:0000256" key="2">
    <source>
        <dbReference type="ARBA" id="ARBA00022771"/>
    </source>
</evidence>
<dbReference type="OrthoDB" id="5231159at2759"/>
<evidence type="ECO:0000256" key="1">
    <source>
        <dbReference type="ARBA" id="ARBA00022723"/>
    </source>
</evidence>
<dbReference type="PROSITE" id="PS50865">
    <property type="entry name" value="ZF_MYND_2"/>
    <property type="match status" value="1"/>
</dbReference>
<keyword evidence="7" id="KW-1185">Reference proteome</keyword>
<dbReference type="InParanoid" id="A0A0H2R9H5"/>
<reference evidence="6 7" key="1">
    <citation type="submission" date="2015-04" db="EMBL/GenBank/DDBJ databases">
        <title>Complete genome sequence of Schizopora paradoxa KUC8140, a cosmopolitan wood degrader in East Asia.</title>
        <authorList>
            <consortium name="DOE Joint Genome Institute"/>
            <person name="Min B."/>
            <person name="Park H."/>
            <person name="Jang Y."/>
            <person name="Kim J.-J."/>
            <person name="Kim K.H."/>
            <person name="Pangilinan J."/>
            <person name="Lipzen A."/>
            <person name="Riley R."/>
            <person name="Grigoriev I.V."/>
            <person name="Spatafora J.W."/>
            <person name="Choi I.-G."/>
        </authorList>
    </citation>
    <scope>NUCLEOTIDE SEQUENCE [LARGE SCALE GENOMIC DNA]</scope>
    <source>
        <strain evidence="6 7">KUC8140</strain>
    </source>
</reference>
<dbReference type="GO" id="GO:0008270">
    <property type="term" value="F:zinc ion binding"/>
    <property type="evidence" value="ECO:0007669"/>
    <property type="project" value="UniProtKB-KW"/>
</dbReference>
<evidence type="ECO:0000313" key="7">
    <source>
        <dbReference type="Proteomes" id="UP000053477"/>
    </source>
</evidence>
<evidence type="ECO:0000259" key="5">
    <source>
        <dbReference type="PROSITE" id="PS50865"/>
    </source>
</evidence>
<keyword evidence="3" id="KW-0862">Zinc</keyword>
<dbReference type="EMBL" id="KQ086089">
    <property type="protein sequence ID" value="KLO08494.1"/>
    <property type="molecule type" value="Genomic_DNA"/>
</dbReference>
<evidence type="ECO:0000256" key="3">
    <source>
        <dbReference type="ARBA" id="ARBA00022833"/>
    </source>
</evidence>
<dbReference type="STRING" id="27342.A0A0H2R9H5"/>
<dbReference type="AlphaFoldDB" id="A0A0H2R9H5"/>
<evidence type="ECO:0000313" key="6">
    <source>
        <dbReference type="EMBL" id="KLO08494.1"/>
    </source>
</evidence>
<dbReference type="SUPFAM" id="SSF144232">
    <property type="entry name" value="HIT/MYND zinc finger-like"/>
    <property type="match status" value="1"/>
</dbReference>
<gene>
    <name evidence="6" type="ORF">SCHPADRAFT_1000906</name>
</gene>
<organism evidence="6 7">
    <name type="scientific">Schizopora paradoxa</name>
    <dbReference type="NCBI Taxonomy" id="27342"/>
    <lineage>
        <taxon>Eukaryota</taxon>
        <taxon>Fungi</taxon>
        <taxon>Dikarya</taxon>
        <taxon>Basidiomycota</taxon>
        <taxon>Agaricomycotina</taxon>
        <taxon>Agaricomycetes</taxon>
        <taxon>Hymenochaetales</taxon>
        <taxon>Schizoporaceae</taxon>
        <taxon>Schizopora</taxon>
    </lineage>
</organism>
<accession>A0A0H2R9H5</accession>
<keyword evidence="1" id="KW-0479">Metal-binding</keyword>
<sequence length="709" mass="79865">MASQSQEAQDWLRNPRRAIDLAGGGSQKHVLAIPSIIHKISTQFRHIALEVLLVHCSNKDQDLELAEALLMCVGALRPDLREASGVLRPALQRHHRTPSSSMPTTPKNLERVIIENADTICKKLRLCSDKSSLFSKESIEVDASLDLPTLETRIQGTAACLKALCRNAALSPTIFKDIDMMRVPIRFWLVTVFASKPGEVNPLVHEILFSCGGPYFADNDSSYFNLLVDENGGDGYSVAALLVSELKTMTKTKKDIKDAKKDLLYRDGFAALIHLNMMLLAPCSDESPRNPTLECDSTSILTTAVLKFIRIEEEDSARWQAHVFAYIMVIRDLLNLRDGARWAVDAIQAGVLTVILTVANLASRSGCSLGEEYVRSIQMAIRSFTLYLVHHSVVRAAANAVASIEPKNLKRLKNVPFFAEWMAFQSIVLERAVFMSQLGRKITPPERTLHCEFCLDTISLSELKKCERCKMSFYCSKACQTQDWRQSDHKITCAIEAESKSSMFLSTTDRFFMGHLAFYDIRRHMNSLTKVIEEQYPAIPVNELYFRVFYNAPERPIGMTIARIPEDSPEIFSRVAQQSKDTIIGPRLVEVLYAGGVCRRTRSFYFILPHNYSGVPELLEKYRDIASTAKVSFRSKVSLKQFQDDEPVCLSEEIDEVGAMLSFMQLTMGKPGDPAFFPLTFKYTWKDIEKAVLDFQSCWPFKSNGQGIL</sequence>
<keyword evidence="2 4" id="KW-0863">Zinc-finger</keyword>
<dbReference type="Pfam" id="PF01753">
    <property type="entry name" value="zf-MYND"/>
    <property type="match status" value="1"/>
</dbReference>